<dbReference type="InterPro" id="IPR042099">
    <property type="entry name" value="ANL_N_sf"/>
</dbReference>
<dbReference type="InterPro" id="IPR020845">
    <property type="entry name" value="AMP-binding_CS"/>
</dbReference>
<feature type="domain" description="AMP-dependent synthetase/ligase" evidence="3">
    <location>
        <begin position="27"/>
        <end position="415"/>
    </location>
</feature>
<dbReference type="Pfam" id="PF13193">
    <property type="entry name" value="AMP-binding_C"/>
    <property type="match status" value="1"/>
</dbReference>
<comment type="caution">
    <text evidence="5">The sequence shown here is derived from an EMBL/GenBank/DDBJ whole genome shotgun (WGS) entry which is preliminary data.</text>
</comment>
<feature type="domain" description="AMP-binding enzyme C-terminal" evidence="4">
    <location>
        <begin position="466"/>
        <end position="541"/>
    </location>
</feature>
<proteinExistence type="inferred from homology"/>
<dbReference type="InterPro" id="IPR000873">
    <property type="entry name" value="AMP-dep_synth/lig_dom"/>
</dbReference>
<dbReference type="Gene3D" id="3.40.50.12780">
    <property type="entry name" value="N-terminal domain of ligase-like"/>
    <property type="match status" value="1"/>
</dbReference>
<evidence type="ECO:0000313" key="6">
    <source>
        <dbReference type="Proteomes" id="UP001595615"/>
    </source>
</evidence>
<dbReference type="EMBL" id="JBHRXV010000009">
    <property type="protein sequence ID" value="MFC3712907.1"/>
    <property type="molecule type" value="Genomic_DNA"/>
</dbReference>
<name>A0ABV7XCD7_9SPHN</name>
<dbReference type="InterPro" id="IPR045851">
    <property type="entry name" value="AMP-bd_C_sf"/>
</dbReference>
<dbReference type="RefSeq" id="WP_380860712.1">
    <property type="nucleotide sequence ID" value="NZ_JBHRXV010000009.1"/>
</dbReference>
<dbReference type="CDD" id="cd05917">
    <property type="entry name" value="FACL_like_2"/>
    <property type="match status" value="1"/>
</dbReference>
<dbReference type="PANTHER" id="PTHR43201">
    <property type="entry name" value="ACYL-COA SYNTHETASE"/>
    <property type="match status" value="1"/>
</dbReference>
<evidence type="ECO:0000256" key="2">
    <source>
        <dbReference type="ARBA" id="ARBA00022598"/>
    </source>
</evidence>
<evidence type="ECO:0000259" key="3">
    <source>
        <dbReference type="Pfam" id="PF00501"/>
    </source>
</evidence>
<sequence length="561" mass="60526">MSNPLSLVRGDTGTPLFELTIGQVLGRAAASWPDDIAVVSSHQDIRLTFRELKAAADRMAKGLIAMRLAPGARIGIWSPNRIEWVVTQYAAARAGLILVCINPAYRSSELEHALNLVGCEALVMAERFKTSDYVAMLRELAPELDAATPGGLRAARLPALRWVVLIGGASPAGMIGFDDVAARGAAVDDPTLDERQATVGLDDPTNIQFTSGTTGRPKGATLTHRNLVNNAFFNGQRQGLARGDIVCVTVPLYHCFGMVAGSLCCMVTGATAVYPSLSFEPGPTLEAVARERCTSVYGVPTMFIGMLEHPDFADIELGSLRTGIMGGAPCPEAVMRSVIDDMGMTGVTIAFGMTETSPTSFQTGTGDDIAHRVETVGRVHPHIEAKVVGTDGEILPCGEPGEVLVRGYSVMRGYWDDAPRTREAIDEDRWMHTGDIGTIDADGYCRIVGRAKDLIIRGGENIYPREVEELLHTHPAIAEAQVFGIADARLGEKVCAWVRVTEGNMITADELRAFCKTRLSHFKVPEHVRTVDAFPMTVTGKPQKFLMREAMQAELLAEGLH</sequence>
<dbReference type="Pfam" id="PF00501">
    <property type="entry name" value="AMP-binding"/>
    <property type="match status" value="1"/>
</dbReference>
<keyword evidence="2" id="KW-0436">Ligase</keyword>
<dbReference type="PANTHER" id="PTHR43201:SF5">
    <property type="entry name" value="MEDIUM-CHAIN ACYL-COA LIGASE ACSF2, MITOCHONDRIAL"/>
    <property type="match status" value="1"/>
</dbReference>
<keyword evidence="6" id="KW-1185">Reference proteome</keyword>
<organism evidence="5 6">
    <name type="scientific">Sphingoaurantiacus capsulatus</name>
    <dbReference type="NCBI Taxonomy" id="1771310"/>
    <lineage>
        <taxon>Bacteria</taxon>
        <taxon>Pseudomonadati</taxon>
        <taxon>Pseudomonadota</taxon>
        <taxon>Alphaproteobacteria</taxon>
        <taxon>Sphingomonadales</taxon>
        <taxon>Sphingosinicellaceae</taxon>
        <taxon>Sphingoaurantiacus</taxon>
    </lineage>
</organism>
<dbReference type="InterPro" id="IPR025110">
    <property type="entry name" value="AMP-bd_C"/>
</dbReference>
<reference evidence="6" key="1">
    <citation type="journal article" date="2019" name="Int. J. Syst. Evol. Microbiol.">
        <title>The Global Catalogue of Microorganisms (GCM) 10K type strain sequencing project: providing services to taxonomists for standard genome sequencing and annotation.</title>
        <authorList>
            <consortium name="The Broad Institute Genomics Platform"/>
            <consortium name="The Broad Institute Genome Sequencing Center for Infectious Disease"/>
            <person name="Wu L."/>
            <person name="Ma J."/>
        </authorList>
    </citation>
    <scope>NUCLEOTIDE SEQUENCE [LARGE SCALE GENOMIC DNA]</scope>
    <source>
        <strain evidence="6">KCTC 42644</strain>
    </source>
</reference>
<dbReference type="PROSITE" id="PS00455">
    <property type="entry name" value="AMP_BINDING"/>
    <property type="match status" value="1"/>
</dbReference>
<accession>A0ABV7XCD7</accession>
<evidence type="ECO:0000313" key="5">
    <source>
        <dbReference type="EMBL" id="MFC3712907.1"/>
    </source>
</evidence>
<dbReference type="Proteomes" id="UP001595615">
    <property type="component" value="Unassembled WGS sequence"/>
</dbReference>
<protein>
    <submittedName>
        <fullName evidence="5">AMP-binding protein</fullName>
    </submittedName>
</protein>
<gene>
    <name evidence="5" type="ORF">ACFOMD_10015</name>
</gene>
<dbReference type="Gene3D" id="3.30.300.30">
    <property type="match status" value="1"/>
</dbReference>
<evidence type="ECO:0000259" key="4">
    <source>
        <dbReference type="Pfam" id="PF13193"/>
    </source>
</evidence>
<comment type="similarity">
    <text evidence="1">Belongs to the ATP-dependent AMP-binding enzyme family.</text>
</comment>
<evidence type="ECO:0000256" key="1">
    <source>
        <dbReference type="ARBA" id="ARBA00006432"/>
    </source>
</evidence>
<dbReference type="SUPFAM" id="SSF56801">
    <property type="entry name" value="Acetyl-CoA synthetase-like"/>
    <property type="match status" value="1"/>
</dbReference>